<comment type="pathway">
    <text evidence="6">Amino-acid biosynthesis; L-histidine biosynthesis; L-histidine from 5-phospho-alpha-D-ribose 1-diphosphate: step 7/9.</text>
</comment>
<dbReference type="Gene3D" id="3.90.1150.10">
    <property type="entry name" value="Aspartate Aminotransferase, domain 1"/>
    <property type="match status" value="1"/>
</dbReference>
<evidence type="ECO:0000256" key="1">
    <source>
        <dbReference type="ARBA" id="ARBA00001933"/>
    </source>
</evidence>
<dbReference type="CDD" id="cd00609">
    <property type="entry name" value="AAT_like"/>
    <property type="match status" value="1"/>
</dbReference>
<name>A0A1S8ND77_CLOSA</name>
<evidence type="ECO:0000256" key="5">
    <source>
        <dbReference type="ARBA" id="ARBA00022898"/>
    </source>
</evidence>
<dbReference type="InterPro" id="IPR015421">
    <property type="entry name" value="PyrdxlP-dep_Trfase_major"/>
</dbReference>
<dbReference type="InterPro" id="IPR015424">
    <property type="entry name" value="PyrdxlP-dep_Trfase"/>
</dbReference>
<evidence type="ECO:0000256" key="3">
    <source>
        <dbReference type="ARBA" id="ARBA00022576"/>
    </source>
</evidence>
<dbReference type="SUPFAM" id="SSF53383">
    <property type="entry name" value="PLP-dependent transferases"/>
    <property type="match status" value="1"/>
</dbReference>
<proteinExistence type="inferred from homology"/>
<dbReference type="InterPro" id="IPR005861">
    <property type="entry name" value="HisP_aminotrans"/>
</dbReference>
<evidence type="ECO:0000313" key="9">
    <source>
        <dbReference type="Proteomes" id="UP000191154"/>
    </source>
</evidence>
<keyword evidence="5 6" id="KW-0663">Pyridoxal phosphate</keyword>
<keyword evidence="6" id="KW-0028">Amino-acid biosynthesis</keyword>
<dbReference type="UniPathway" id="UPA00031">
    <property type="reaction ID" value="UER00012"/>
</dbReference>
<dbReference type="PANTHER" id="PTHR43643">
    <property type="entry name" value="HISTIDINOL-PHOSPHATE AMINOTRANSFERASE 2"/>
    <property type="match status" value="1"/>
</dbReference>
<dbReference type="GO" id="GO:0000105">
    <property type="term" value="P:L-histidine biosynthetic process"/>
    <property type="evidence" value="ECO:0007669"/>
    <property type="project" value="UniProtKB-UniRule"/>
</dbReference>
<dbReference type="HAMAP" id="MF_01023">
    <property type="entry name" value="HisC_aminotrans_2"/>
    <property type="match status" value="1"/>
</dbReference>
<dbReference type="InterPro" id="IPR015422">
    <property type="entry name" value="PyrdxlP-dep_Trfase_small"/>
</dbReference>
<dbReference type="PANTHER" id="PTHR43643:SF3">
    <property type="entry name" value="HISTIDINOL-PHOSPHATE AMINOTRANSFERASE"/>
    <property type="match status" value="1"/>
</dbReference>
<sequence length="363" mass="41678">MSNLKYRKELDLIENYKPAKTIESISRELGLTEIIKLAGNENRFGCSNLAKKAIKNAFNEIALYPDFNITRLRERLSNNLNVNGNQIIFGNGSFELLSLIAQAFISKGEESIIPEITFGWYQTATLQMGGKIQWVPLKEYKIDLDEIKTRINNSTRAIWICNPNNPIGTFIDKESLINFIEDIPKDIIVVLDEAYYEYVDDSSYPDSISILEKYKNIIILRTFSKVYGLASLRLGYGIASQEIIEYLNKVKEPINVNMIAQVAALASLDDYEFKNKVLNNNKISKQLYYEELDNLNIKYIKTQGNFIMINTKLDGDFVVEEFLKRGILIRSGSEFKMPQWIRVSIGTYEDNVKVLNVLKEILK</sequence>
<evidence type="ECO:0000256" key="4">
    <source>
        <dbReference type="ARBA" id="ARBA00022679"/>
    </source>
</evidence>
<organism evidence="8 9">
    <name type="scientific">Clostridium saccharobutylicum</name>
    <dbReference type="NCBI Taxonomy" id="169679"/>
    <lineage>
        <taxon>Bacteria</taxon>
        <taxon>Bacillati</taxon>
        <taxon>Bacillota</taxon>
        <taxon>Clostridia</taxon>
        <taxon>Eubacteriales</taxon>
        <taxon>Clostridiaceae</taxon>
        <taxon>Clostridium</taxon>
    </lineage>
</organism>
<evidence type="ECO:0000256" key="2">
    <source>
        <dbReference type="ARBA" id="ARBA00011738"/>
    </source>
</evidence>
<comment type="caution">
    <text evidence="8">The sequence shown here is derived from an EMBL/GenBank/DDBJ whole genome shotgun (WGS) entry which is preliminary data.</text>
</comment>
<dbReference type="Proteomes" id="UP000191154">
    <property type="component" value="Unassembled WGS sequence"/>
</dbReference>
<feature type="domain" description="Aminotransferase class I/classII large" evidence="7">
    <location>
        <begin position="33"/>
        <end position="354"/>
    </location>
</feature>
<dbReference type="AlphaFoldDB" id="A0A1S8ND77"/>
<keyword evidence="6" id="KW-0368">Histidine biosynthesis</keyword>
<dbReference type="GO" id="GO:0030170">
    <property type="term" value="F:pyridoxal phosphate binding"/>
    <property type="evidence" value="ECO:0007669"/>
    <property type="project" value="InterPro"/>
</dbReference>
<comment type="cofactor">
    <cofactor evidence="1 6">
        <name>pyridoxal 5'-phosphate</name>
        <dbReference type="ChEBI" id="CHEBI:597326"/>
    </cofactor>
</comment>
<protein>
    <recommendedName>
        <fullName evidence="6">Histidinol-phosphate aminotransferase</fullName>
        <ecNumber evidence="6">2.6.1.9</ecNumber>
    </recommendedName>
    <alternativeName>
        <fullName evidence="6">Imidazole acetol-phosphate transaminase</fullName>
    </alternativeName>
</protein>
<evidence type="ECO:0000259" key="7">
    <source>
        <dbReference type="Pfam" id="PF00155"/>
    </source>
</evidence>
<evidence type="ECO:0000313" key="8">
    <source>
        <dbReference type="EMBL" id="OOM14348.1"/>
    </source>
</evidence>
<dbReference type="EMBL" id="LZYZ01000002">
    <property type="protein sequence ID" value="OOM14348.1"/>
    <property type="molecule type" value="Genomic_DNA"/>
</dbReference>
<dbReference type="Gene3D" id="3.40.640.10">
    <property type="entry name" value="Type I PLP-dependent aspartate aminotransferase-like (Major domain)"/>
    <property type="match status" value="1"/>
</dbReference>
<comment type="similarity">
    <text evidence="6">Belongs to the class-II pyridoxal-phosphate-dependent aminotransferase family. Histidinol-phosphate aminotransferase subfamily.</text>
</comment>
<gene>
    <name evidence="8" type="primary">hisC2</name>
    <name evidence="6" type="synonym">hisC</name>
    <name evidence="8" type="ORF">CLOSAC_12210</name>
</gene>
<reference evidence="8 9" key="1">
    <citation type="submission" date="2016-05" db="EMBL/GenBank/DDBJ databases">
        <title>Microbial solvent formation.</title>
        <authorList>
            <person name="Poehlein A."/>
            <person name="Montoya Solano J.D."/>
            <person name="Flitsch S."/>
            <person name="Krabben P."/>
            <person name="Duerre P."/>
            <person name="Daniel R."/>
        </authorList>
    </citation>
    <scope>NUCLEOTIDE SEQUENCE [LARGE SCALE GENOMIC DNA]</scope>
    <source>
        <strain evidence="8 9">L1-8</strain>
    </source>
</reference>
<feature type="modified residue" description="N6-(pyridoxal phosphate)lysine" evidence="6">
    <location>
        <position position="225"/>
    </location>
</feature>
<dbReference type="GO" id="GO:0004400">
    <property type="term" value="F:histidinol-phosphate transaminase activity"/>
    <property type="evidence" value="ECO:0007669"/>
    <property type="project" value="UniProtKB-UniRule"/>
</dbReference>
<evidence type="ECO:0000256" key="6">
    <source>
        <dbReference type="HAMAP-Rule" id="MF_01023"/>
    </source>
</evidence>
<comment type="catalytic activity">
    <reaction evidence="6">
        <text>L-histidinol phosphate + 2-oxoglutarate = 3-(imidazol-4-yl)-2-oxopropyl phosphate + L-glutamate</text>
        <dbReference type="Rhea" id="RHEA:23744"/>
        <dbReference type="ChEBI" id="CHEBI:16810"/>
        <dbReference type="ChEBI" id="CHEBI:29985"/>
        <dbReference type="ChEBI" id="CHEBI:57766"/>
        <dbReference type="ChEBI" id="CHEBI:57980"/>
        <dbReference type="EC" id="2.6.1.9"/>
    </reaction>
</comment>
<dbReference type="Pfam" id="PF00155">
    <property type="entry name" value="Aminotran_1_2"/>
    <property type="match status" value="1"/>
</dbReference>
<dbReference type="InterPro" id="IPR004839">
    <property type="entry name" value="Aminotransferase_I/II_large"/>
</dbReference>
<dbReference type="InterPro" id="IPR050106">
    <property type="entry name" value="HistidinolP_aminotransfase"/>
</dbReference>
<dbReference type="NCBIfam" id="TIGR01141">
    <property type="entry name" value="hisC"/>
    <property type="match status" value="1"/>
</dbReference>
<accession>A0A1S8ND77</accession>
<dbReference type="RefSeq" id="WP_077864617.1">
    <property type="nucleotide sequence ID" value="NZ_LZYZ01000002.1"/>
</dbReference>
<keyword evidence="4 6" id="KW-0808">Transferase</keyword>
<keyword evidence="3 6" id="KW-0032">Aminotransferase</keyword>
<comment type="subunit">
    <text evidence="2 6">Homodimer.</text>
</comment>
<dbReference type="EC" id="2.6.1.9" evidence="6"/>